<dbReference type="AlphaFoldDB" id="A0A2N6NFC2"/>
<accession>A0A2N6NFC2</accession>
<gene>
    <name evidence="1" type="ORF">BM221_008169</name>
</gene>
<comment type="caution">
    <text evidence="1">The sequence shown here is derived from an EMBL/GenBank/DDBJ whole genome shotgun (WGS) entry which is preliminary data.</text>
</comment>
<evidence type="ECO:0000313" key="1">
    <source>
        <dbReference type="EMBL" id="PMB65969.1"/>
    </source>
</evidence>
<dbReference type="Proteomes" id="UP000235728">
    <property type="component" value="Unassembled WGS sequence"/>
</dbReference>
<evidence type="ECO:0000313" key="2">
    <source>
        <dbReference type="Proteomes" id="UP000235728"/>
    </source>
</evidence>
<reference evidence="1 2" key="1">
    <citation type="journal article" date="2016" name="Appl. Microbiol. Biotechnol.">
        <title>Characterization of T-DNA insertion mutants with decreased virulence in the entomopathogenic fungus Beauveria bassiana JEF-007.</title>
        <authorList>
            <person name="Kim S."/>
            <person name="Lee S.J."/>
            <person name="Nai Y.S."/>
            <person name="Yu J.S."/>
            <person name="Lee M.R."/>
            <person name="Yang Y.T."/>
            <person name="Kim J.S."/>
        </authorList>
    </citation>
    <scope>NUCLEOTIDE SEQUENCE [LARGE SCALE GENOMIC DNA]</scope>
    <source>
        <strain evidence="1 2">JEF-007</strain>
    </source>
</reference>
<name>A0A2N6NFC2_BEABA</name>
<sequence>MTKCISARQWLEAPSIAWMDEKRYLPATARIASVNKFTVDDAFVGGTNVTVELSGHAAH</sequence>
<organism evidence="1 2">
    <name type="scientific">Beauveria bassiana</name>
    <name type="common">White muscardine disease fungus</name>
    <name type="synonym">Tritirachium shiotae</name>
    <dbReference type="NCBI Taxonomy" id="176275"/>
    <lineage>
        <taxon>Eukaryota</taxon>
        <taxon>Fungi</taxon>
        <taxon>Dikarya</taxon>
        <taxon>Ascomycota</taxon>
        <taxon>Pezizomycotina</taxon>
        <taxon>Sordariomycetes</taxon>
        <taxon>Hypocreomycetidae</taxon>
        <taxon>Hypocreales</taxon>
        <taxon>Cordycipitaceae</taxon>
        <taxon>Beauveria</taxon>
    </lineage>
</organism>
<protein>
    <submittedName>
        <fullName evidence="1">Uncharacterized protein</fullName>
    </submittedName>
</protein>
<proteinExistence type="predicted"/>
<dbReference type="EMBL" id="MRVG01000009">
    <property type="protein sequence ID" value="PMB65969.1"/>
    <property type="molecule type" value="Genomic_DNA"/>
</dbReference>